<dbReference type="Gene3D" id="3.30.420.10">
    <property type="entry name" value="Ribonuclease H-like superfamily/Ribonuclease H"/>
    <property type="match status" value="1"/>
</dbReference>
<protein>
    <submittedName>
        <fullName evidence="2">Uncharacterized protein</fullName>
    </submittedName>
</protein>
<accession>A0A4Y2WIJ5</accession>
<evidence type="ECO:0000313" key="1">
    <source>
        <dbReference type="EMBL" id="GBO36825.1"/>
    </source>
</evidence>
<keyword evidence="3" id="KW-1185">Reference proteome</keyword>
<dbReference type="AlphaFoldDB" id="A0A4Y2WIJ5"/>
<dbReference type="SUPFAM" id="SSF53098">
    <property type="entry name" value="Ribonuclease H-like"/>
    <property type="match status" value="1"/>
</dbReference>
<evidence type="ECO:0000313" key="2">
    <source>
        <dbReference type="EMBL" id="GBO36831.1"/>
    </source>
</evidence>
<organism evidence="2 3">
    <name type="scientific">Araneus ventricosus</name>
    <name type="common">Orbweaver spider</name>
    <name type="synonym">Epeira ventricosa</name>
    <dbReference type="NCBI Taxonomy" id="182803"/>
    <lineage>
        <taxon>Eukaryota</taxon>
        <taxon>Metazoa</taxon>
        <taxon>Ecdysozoa</taxon>
        <taxon>Arthropoda</taxon>
        <taxon>Chelicerata</taxon>
        <taxon>Arachnida</taxon>
        <taxon>Araneae</taxon>
        <taxon>Araneomorphae</taxon>
        <taxon>Entelegynae</taxon>
        <taxon>Araneoidea</taxon>
        <taxon>Araneidae</taxon>
        <taxon>Araneus</taxon>
    </lineage>
</organism>
<comment type="caution">
    <text evidence="2">The sequence shown here is derived from an EMBL/GenBank/DDBJ whole genome shotgun (WGS) entry which is preliminary data.</text>
</comment>
<reference evidence="2 3" key="1">
    <citation type="journal article" date="2019" name="Sci. Rep.">
        <title>Orb-weaving spider Araneus ventricosus genome elucidates the spidroin gene catalogue.</title>
        <authorList>
            <person name="Kono N."/>
            <person name="Nakamura H."/>
            <person name="Ohtoshi R."/>
            <person name="Moran D.A.P."/>
            <person name="Shinohara A."/>
            <person name="Yoshida Y."/>
            <person name="Fujiwara M."/>
            <person name="Mori M."/>
            <person name="Tomita M."/>
            <person name="Arakawa K."/>
        </authorList>
    </citation>
    <scope>NUCLEOTIDE SEQUENCE [LARGE SCALE GENOMIC DNA]</scope>
</reference>
<gene>
    <name evidence="1" type="ORF">AVEN_223424_1</name>
    <name evidence="2" type="ORF">AVEN_237455_1</name>
</gene>
<dbReference type="Proteomes" id="UP000499080">
    <property type="component" value="Unassembled WGS sequence"/>
</dbReference>
<dbReference type="OrthoDB" id="6437659at2759"/>
<dbReference type="EMBL" id="BGPR01061112">
    <property type="protein sequence ID" value="GBO36831.1"/>
    <property type="molecule type" value="Genomic_DNA"/>
</dbReference>
<dbReference type="InterPro" id="IPR036397">
    <property type="entry name" value="RNaseH_sf"/>
</dbReference>
<name>A0A4Y2WIJ5_ARAVE</name>
<dbReference type="EMBL" id="BGPR01061110">
    <property type="protein sequence ID" value="GBO36825.1"/>
    <property type="molecule type" value="Genomic_DNA"/>
</dbReference>
<dbReference type="GO" id="GO:0003676">
    <property type="term" value="F:nucleic acid binding"/>
    <property type="evidence" value="ECO:0007669"/>
    <property type="project" value="InterPro"/>
</dbReference>
<evidence type="ECO:0000313" key="3">
    <source>
        <dbReference type="Proteomes" id="UP000499080"/>
    </source>
</evidence>
<sequence length="252" mass="28768">MRAGTVRIVRELPSSPHTSGRCILAEKSSAASVKSITLNERGWKFQTVIRNFRTAIAFCLKGLWIEKFKPFLLSINTFTRWLKAHVGYSGNECADQLAKEAITKGDPFLLPKPLSYLKSEIKSAAISIWQDNWDNGETGRSTHDIVPRVSNKPVGWNREEIMFVTGHGPFPSYLHRFNLRTHDSCSSGEEGDPMHYATKCLFTLSWHFQTPTVSLKLQWLKNILTNNLSRTRLRLLMLFICDEKNLIVEDNN</sequence>
<proteinExistence type="predicted"/>
<dbReference type="InterPro" id="IPR012337">
    <property type="entry name" value="RNaseH-like_sf"/>
</dbReference>